<accession>A0ABV0JH28</accession>
<protein>
    <submittedName>
        <fullName evidence="1">Uncharacterized protein</fullName>
    </submittedName>
</protein>
<proteinExistence type="predicted"/>
<dbReference type="RefSeq" id="WP_190435294.1">
    <property type="nucleotide sequence ID" value="NZ_JAMPKM010000070.1"/>
</dbReference>
<evidence type="ECO:0000313" key="1">
    <source>
        <dbReference type="EMBL" id="MEP0821103.1"/>
    </source>
</evidence>
<comment type="caution">
    <text evidence="1">The sequence shown here is derived from an EMBL/GenBank/DDBJ whole genome shotgun (WGS) entry which is preliminary data.</text>
</comment>
<reference evidence="1 2" key="1">
    <citation type="submission" date="2022-04" db="EMBL/GenBank/DDBJ databases">
        <title>Positive selection, recombination, and allopatry shape intraspecific diversity of widespread and dominant cyanobacteria.</title>
        <authorList>
            <person name="Wei J."/>
            <person name="Shu W."/>
            <person name="Hu C."/>
        </authorList>
    </citation>
    <scope>NUCLEOTIDE SEQUENCE [LARGE SCALE GENOMIC DNA]</scope>
    <source>
        <strain evidence="1 2">GB2-A4</strain>
    </source>
</reference>
<name>A0ABV0JH28_9CYAN</name>
<keyword evidence="2" id="KW-1185">Reference proteome</keyword>
<dbReference type="Proteomes" id="UP001464891">
    <property type="component" value="Unassembled WGS sequence"/>
</dbReference>
<sequence length="188" mass="21233">MSEPLNQIQQLIDQARAIVRCLGAEPLHDVFCNERDYQDEFLCIQTNIESQSVWVSVKATLTPGASELSESPWVSVLLFSQENGLEVFRPWVELPSNQSWSDRLQMLVELVQPEPRLELIEFLKAIADTPDANVEQVVLDLGELEKLGVRSAAWVVQLLQRLVNIPLENRQLFLALLGSSEQTVEPTP</sequence>
<organism evidence="1 2">
    <name type="scientific">Trichocoleus desertorum GB2-A4</name>
    <dbReference type="NCBI Taxonomy" id="2933944"/>
    <lineage>
        <taxon>Bacteria</taxon>
        <taxon>Bacillati</taxon>
        <taxon>Cyanobacteriota</taxon>
        <taxon>Cyanophyceae</taxon>
        <taxon>Leptolyngbyales</taxon>
        <taxon>Trichocoleusaceae</taxon>
        <taxon>Trichocoleus</taxon>
    </lineage>
</organism>
<gene>
    <name evidence="1" type="ORF">NC998_29090</name>
</gene>
<dbReference type="EMBL" id="JAMPKM010000070">
    <property type="protein sequence ID" value="MEP0821103.1"/>
    <property type="molecule type" value="Genomic_DNA"/>
</dbReference>
<evidence type="ECO:0000313" key="2">
    <source>
        <dbReference type="Proteomes" id="UP001464891"/>
    </source>
</evidence>